<evidence type="ECO:0000259" key="9">
    <source>
        <dbReference type="Pfam" id="PF06144"/>
    </source>
</evidence>
<comment type="similarity">
    <text evidence="7">Belongs to the DNA polymerase HolA subunit family.</text>
</comment>
<proteinExistence type="inferred from homology"/>
<dbReference type="NCBIfam" id="TIGR01128">
    <property type="entry name" value="holA"/>
    <property type="match status" value="1"/>
</dbReference>
<dbReference type="RefSeq" id="WP_106255560.1">
    <property type="nucleotide sequence ID" value="NZ_CAWNSW010000125.1"/>
</dbReference>
<dbReference type="Gene3D" id="1.20.272.10">
    <property type="match status" value="1"/>
</dbReference>
<dbReference type="AlphaFoldDB" id="A0A2T1EGV6"/>
<dbReference type="InterPro" id="IPR005790">
    <property type="entry name" value="DNA_polIII_delta"/>
</dbReference>
<reference evidence="12" key="1">
    <citation type="submission" date="2018-02" db="EMBL/GenBank/DDBJ databases">
        <authorList>
            <person name="Moore K."/>
            <person name="Momper L."/>
        </authorList>
    </citation>
    <scope>NUCLEOTIDE SEQUENCE [LARGE SCALE GENOMIC DNA]</scope>
    <source>
        <strain evidence="12">ULC18</strain>
    </source>
</reference>
<evidence type="ECO:0000256" key="3">
    <source>
        <dbReference type="ARBA" id="ARBA00022679"/>
    </source>
</evidence>
<dbReference type="Gene3D" id="1.10.8.60">
    <property type="match status" value="1"/>
</dbReference>
<reference evidence="11 12" key="2">
    <citation type="submission" date="2018-03" db="EMBL/GenBank/DDBJ databases">
        <title>The ancient ancestry and fast evolution of plastids.</title>
        <authorList>
            <person name="Moore K.R."/>
            <person name="Magnabosco C."/>
            <person name="Momper L."/>
            <person name="Gold D.A."/>
            <person name="Bosak T."/>
            <person name="Fournier G.P."/>
        </authorList>
    </citation>
    <scope>NUCLEOTIDE SEQUENCE [LARGE SCALE GENOMIC DNA]</scope>
    <source>
        <strain evidence="11 12">ULC18</strain>
    </source>
</reference>
<keyword evidence="4" id="KW-0548">Nucleotidyltransferase</keyword>
<sequence>MPIYLYWGENDFAIAQAATALHQRLLDPVWSSFNYDKITADQPDGIRQGLNQAMTPPFGAANRLVWLADTSLCQRCPEALLTELERTLPELPESTTLLLTATSKPDSRLKATKLLQKHATIQEFALIPTWKADLLVKQVKQAAQDGGVKLTAHGAELLADLVGNDTRRLYSELEKLRLYVGEARQPLDEAAIAALVTASSQSTIQLAAAIRQGQTAQALDLVADLLRQNEPALRIVSSLVTQFRTWVWIKVLREAGERSEQEIAKAAELRNPKRLYFLQKEVESLSSQTLLQTLPLLLDLEASLKRGADELLTLQTKIIELCELCR</sequence>
<evidence type="ECO:0000256" key="4">
    <source>
        <dbReference type="ARBA" id="ARBA00022695"/>
    </source>
</evidence>
<evidence type="ECO:0000256" key="2">
    <source>
        <dbReference type="ARBA" id="ARBA00017703"/>
    </source>
</evidence>
<dbReference type="EMBL" id="PVWK01000031">
    <property type="protein sequence ID" value="PSB31928.1"/>
    <property type="molecule type" value="Genomic_DNA"/>
</dbReference>
<evidence type="ECO:0000259" key="10">
    <source>
        <dbReference type="Pfam" id="PF21694"/>
    </source>
</evidence>
<evidence type="ECO:0000256" key="8">
    <source>
        <dbReference type="ARBA" id="ARBA00049244"/>
    </source>
</evidence>
<dbReference type="GO" id="GO:0006261">
    <property type="term" value="P:DNA-templated DNA replication"/>
    <property type="evidence" value="ECO:0007669"/>
    <property type="project" value="TreeGrafter"/>
</dbReference>
<evidence type="ECO:0000256" key="1">
    <source>
        <dbReference type="ARBA" id="ARBA00012417"/>
    </source>
</evidence>
<keyword evidence="5" id="KW-0235">DNA replication</keyword>
<dbReference type="PANTHER" id="PTHR34388">
    <property type="entry name" value="DNA POLYMERASE III SUBUNIT DELTA"/>
    <property type="match status" value="1"/>
</dbReference>
<organism evidence="11 12">
    <name type="scientific">Stenomitos frigidus ULC18</name>
    <dbReference type="NCBI Taxonomy" id="2107698"/>
    <lineage>
        <taxon>Bacteria</taxon>
        <taxon>Bacillati</taxon>
        <taxon>Cyanobacteriota</taxon>
        <taxon>Cyanophyceae</taxon>
        <taxon>Leptolyngbyales</taxon>
        <taxon>Leptolyngbyaceae</taxon>
        <taxon>Stenomitos</taxon>
    </lineage>
</organism>
<evidence type="ECO:0000256" key="5">
    <source>
        <dbReference type="ARBA" id="ARBA00022705"/>
    </source>
</evidence>
<dbReference type="Proteomes" id="UP000239576">
    <property type="component" value="Unassembled WGS sequence"/>
</dbReference>
<keyword evidence="12" id="KW-1185">Reference proteome</keyword>
<dbReference type="SUPFAM" id="SSF48019">
    <property type="entry name" value="post-AAA+ oligomerization domain-like"/>
    <property type="match status" value="1"/>
</dbReference>
<dbReference type="SUPFAM" id="SSF52540">
    <property type="entry name" value="P-loop containing nucleoside triphosphate hydrolases"/>
    <property type="match status" value="1"/>
</dbReference>
<evidence type="ECO:0000313" key="11">
    <source>
        <dbReference type="EMBL" id="PSB31928.1"/>
    </source>
</evidence>
<protein>
    <recommendedName>
        <fullName evidence="2">DNA polymerase III subunit delta</fullName>
        <ecNumber evidence="1">2.7.7.7</ecNumber>
    </recommendedName>
</protein>
<gene>
    <name evidence="11" type="primary">holA</name>
    <name evidence="11" type="ORF">C7B82_06860</name>
</gene>
<dbReference type="InterPro" id="IPR008921">
    <property type="entry name" value="DNA_pol3_clamp-load_cplx_C"/>
</dbReference>
<dbReference type="GO" id="GO:0003677">
    <property type="term" value="F:DNA binding"/>
    <property type="evidence" value="ECO:0007669"/>
    <property type="project" value="InterPro"/>
</dbReference>
<evidence type="ECO:0000313" key="12">
    <source>
        <dbReference type="Proteomes" id="UP000239576"/>
    </source>
</evidence>
<dbReference type="GO" id="GO:0009360">
    <property type="term" value="C:DNA polymerase III complex"/>
    <property type="evidence" value="ECO:0007669"/>
    <property type="project" value="InterPro"/>
</dbReference>
<dbReference type="GO" id="GO:0003887">
    <property type="term" value="F:DNA-directed DNA polymerase activity"/>
    <property type="evidence" value="ECO:0007669"/>
    <property type="project" value="UniProtKB-KW"/>
</dbReference>
<accession>A0A2T1EGV6</accession>
<dbReference type="Pfam" id="PF06144">
    <property type="entry name" value="DNA_pol3_delta"/>
    <property type="match status" value="1"/>
</dbReference>
<name>A0A2T1EGV6_9CYAN</name>
<evidence type="ECO:0000256" key="7">
    <source>
        <dbReference type="ARBA" id="ARBA00034754"/>
    </source>
</evidence>
<dbReference type="Pfam" id="PF21694">
    <property type="entry name" value="DNA_pol3_delta_C"/>
    <property type="match status" value="1"/>
</dbReference>
<dbReference type="InterPro" id="IPR010372">
    <property type="entry name" value="DNA_pol3_delta_N"/>
</dbReference>
<keyword evidence="6" id="KW-0239">DNA-directed DNA polymerase</keyword>
<evidence type="ECO:0000256" key="6">
    <source>
        <dbReference type="ARBA" id="ARBA00022932"/>
    </source>
</evidence>
<dbReference type="InterPro" id="IPR048466">
    <property type="entry name" value="DNA_pol3_delta-like_C"/>
</dbReference>
<dbReference type="Gene3D" id="3.40.50.300">
    <property type="entry name" value="P-loop containing nucleotide triphosphate hydrolases"/>
    <property type="match status" value="1"/>
</dbReference>
<comment type="catalytic activity">
    <reaction evidence="8">
        <text>DNA(n) + a 2'-deoxyribonucleoside 5'-triphosphate = DNA(n+1) + diphosphate</text>
        <dbReference type="Rhea" id="RHEA:22508"/>
        <dbReference type="Rhea" id="RHEA-COMP:17339"/>
        <dbReference type="Rhea" id="RHEA-COMP:17340"/>
        <dbReference type="ChEBI" id="CHEBI:33019"/>
        <dbReference type="ChEBI" id="CHEBI:61560"/>
        <dbReference type="ChEBI" id="CHEBI:173112"/>
        <dbReference type="EC" id="2.7.7.7"/>
    </reaction>
</comment>
<dbReference type="EC" id="2.7.7.7" evidence="1"/>
<keyword evidence="3" id="KW-0808">Transferase</keyword>
<comment type="caution">
    <text evidence="11">The sequence shown here is derived from an EMBL/GenBank/DDBJ whole genome shotgun (WGS) entry which is preliminary data.</text>
</comment>
<feature type="domain" description="DNA polymerase III delta N-terminal" evidence="9">
    <location>
        <begin position="4"/>
        <end position="123"/>
    </location>
</feature>
<dbReference type="InterPro" id="IPR027417">
    <property type="entry name" value="P-loop_NTPase"/>
</dbReference>
<dbReference type="OrthoDB" id="581300at2"/>
<feature type="domain" description="DNA polymerase III delta subunit-like C-terminal" evidence="10">
    <location>
        <begin position="202"/>
        <end position="315"/>
    </location>
</feature>
<dbReference type="PANTHER" id="PTHR34388:SF1">
    <property type="entry name" value="DNA POLYMERASE III SUBUNIT DELTA"/>
    <property type="match status" value="1"/>
</dbReference>